<accession>A0A8I6RFB9</accession>
<proteinExistence type="predicted"/>
<evidence type="ECO:0000313" key="3">
    <source>
        <dbReference type="EnsemblMetazoa" id="XP_014245109.1"/>
    </source>
</evidence>
<dbReference type="EnsemblMetazoa" id="XM_014389623.1">
    <property type="protein sequence ID" value="XP_014245109.1"/>
    <property type="gene ID" value="LOC106664168"/>
</dbReference>
<evidence type="ECO:0000256" key="1">
    <source>
        <dbReference type="SAM" id="MobiDB-lite"/>
    </source>
</evidence>
<evidence type="ECO:0000256" key="2">
    <source>
        <dbReference type="SAM" id="Phobius"/>
    </source>
</evidence>
<dbReference type="RefSeq" id="XP_014245109.1">
    <property type="nucleotide sequence ID" value="XM_014389623.1"/>
</dbReference>
<dbReference type="GeneID" id="106664168"/>
<keyword evidence="4" id="KW-1185">Reference proteome</keyword>
<keyword evidence="2" id="KW-0812">Transmembrane</keyword>
<keyword evidence="2" id="KW-1133">Transmembrane helix</keyword>
<dbReference type="AlphaFoldDB" id="A0A8I6RFB9"/>
<protein>
    <submittedName>
        <fullName evidence="3">Uncharacterized protein</fullName>
    </submittedName>
</protein>
<feature type="transmembrane region" description="Helical" evidence="2">
    <location>
        <begin position="156"/>
        <end position="173"/>
    </location>
</feature>
<organism evidence="3 4">
    <name type="scientific">Cimex lectularius</name>
    <name type="common">Bed bug</name>
    <name type="synonym">Acanthia lectularia</name>
    <dbReference type="NCBI Taxonomy" id="79782"/>
    <lineage>
        <taxon>Eukaryota</taxon>
        <taxon>Metazoa</taxon>
        <taxon>Ecdysozoa</taxon>
        <taxon>Arthropoda</taxon>
        <taxon>Hexapoda</taxon>
        <taxon>Insecta</taxon>
        <taxon>Pterygota</taxon>
        <taxon>Neoptera</taxon>
        <taxon>Paraneoptera</taxon>
        <taxon>Hemiptera</taxon>
        <taxon>Heteroptera</taxon>
        <taxon>Panheteroptera</taxon>
        <taxon>Cimicomorpha</taxon>
        <taxon>Cimicidae</taxon>
        <taxon>Cimex</taxon>
    </lineage>
</organism>
<name>A0A8I6RFB9_CIMLE</name>
<sequence>MPMCSLYGANEWHSFIKWDTSSNLSLHADTYAGFGPKFIKSKIWIATWSGLRGTTYHHYKQPTTILYCGSGRRWGGAGKATGGSGTAGVQTFQTVELVIPESPTPQAYNFNHERIRSPTRLEVDCSVYLETPDETPTQQPQNNTEYTSPRKYRSPLLKYLMLVLFTDTVIFLIKTKIQKDGVEKIMLFLVLCNVGMAFLYVVTPIVYLLSTWTWTALTKRRDQPALTPIGRLESRAAEPEPATPSVQTPEAPPPPYHIAVNSTPPPSYFSIFPK</sequence>
<dbReference type="KEGG" id="clec:106664168"/>
<reference evidence="3" key="1">
    <citation type="submission" date="2022-01" db="UniProtKB">
        <authorList>
            <consortium name="EnsemblMetazoa"/>
        </authorList>
    </citation>
    <scope>IDENTIFICATION</scope>
</reference>
<feature type="region of interest" description="Disordered" evidence="1">
    <location>
        <begin position="228"/>
        <end position="266"/>
    </location>
</feature>
<keyword evidence="2" id="KW-0472">Membrane</keyword>
<feature type="transmembrane region" description="Helical" evidence="2">
    <location>
        <begin position="185"/>
        <end position="210"/>
    </location>
</feature>
<dbReference type="Proteomes" id="UP000494040">
    <property type="component" value="Unassembled WGS sequence"/>
</dbReference>
<dbReference type="OrthoDB" id="10541641at2759"/>
<evidence type="ECO:0000313" key="4">
    <source>
        <dbReference type="Proteomes" id="UP000494040"/>
    </source>
</evidence>